<evidence type="ECO:0000256" key="2">
    <source>
        <dbReference type="SAM" id="Phobius"/>
    </source>
</evidence>
<sequence>MGTTTTITLYAVLVALLGFALASVAIWSRRELRMRLFAVLLAIVAAPVFWFAFSQLPGKPDSISAEEFREHYRCARITPVKIIERVGIFILAEKIRTKEPEYLFVLWNMRLASSLQKSMRVAKLNGAGSIIYGSASCQNDDEEGGGNGKGKKKNGKKGKPRMQQPGSSGQEQDGGDGFTFYPDPVPPMPEKNYGPLYEGPIAMPER</sequence>
<evidence type="ECO:0000313" key="4">
    <source>
        <dbReference type="Proteomes" id="UP000177122"/>
    </source>
</evidence>
<dbReference type="EMBL" id="MHLI01000004">
    <property type="protein sequence ID" value="OGZ06276.1"/>
    <property type="molecule type" value="Genomic_DNA"/>
</dbReference>
<dbReference type="AlphaFoldDB" id="A0A1G2CY29"/>
<feature type="transmembrane region" description="Helical" evidence="2">
    <location>
        <begin position="6"/>
        <end position="27"/>
    </location>
</feature>
<name>A0A1G2CY29_9BACT</name>
<comment type="caution">
    <text evidence="3">The sequence shown here is derived from an EMBL/GenBank/DDBJ whole genome shotgun (WGS) entry which is preliminary data.</text>
</comment>
<proteinExistence type="predicted"/>
<evidence type="ECO:0000256" key="1">
    <source>
        <dbReference type="SAM" id="MobiDB-lite"/>
    </source>
</evidence>
<keyword evidence="2" id="KW-0472">Membrane</keyword>
<reference evidence="3 4" key="1">
    <citation type="journal article" date="2016" name="Nat. Commun.">
        <title>Thousands of microbial genomes shed light on interconnected biogeochemical processes in an aquifer system.</title>
        <authorList>
            <person name="Anantharaman K."/>
            <person name="Brown C.T."/>
            <person name="Hug L.A."/>
            <person name="Sharon I."/>
            <person name="Castelle C.J."/>
            <person name="Probst A.J."/>
            <person name="Thomas B.C."/>
            <person name="Singh A."/>
            <person name="Wilkins M.J."/>
            <person name="Karaoz U."/>
            <person name="Brodie E.L."/>
            <person name="Williams K.H."/>
            <person name="Hubbard S.S."/>
            <person name="Banfield J.F."/>
        </authorList>
    </citation>
    <scope>NUCLEOTIDE SEQUENCE [LARGE SCALE GENOMIC DNA]</scope>
</reference>
<gene>
    <name evidence="3" type="ORF">A2845_00520</name>
</gene>
<evidence type="ECO:0000313" key="3">
    <source>
        <dbReference type="EMBL" id="OGZ06276.1"/>
    </source>
</evidence>
<keyword evidence="2" id="KW-1133">Transmembrane helix</keyword>
<keyword evidence="2" id="KW-0812">Transmembrane</keyword>
<accession>A0A1G2CY29</accession>
<feature type="transmembrane region" description="Helical" evidence="2">
    <location>
        <begin position="34"/>
        <end position="53"/>
    </location>
</feature>
<dbReference type="Proteomes" id="UP000177122">
    <property type="component" value="Unassembled WGS sequence"/>
</dbReference>
<organism evidence="3 4">
    <name type="scientific">Candidatus Lloydbacteria bacterium RIFCSPHIGHO2_01_FULL_49_22</name>
    <dbReference type="NCBI Taxonomy" id="1798658"/>
    <lineage>
        <taxon>Bacteria</taxon>
        <taxon>Candidatus Lloydiibacteriota</taxon>
    </lineage>
</organism>
<feature type="region of interest" description="Disordered" evidence="1">
    <location>
        <begin position="135"/>
        <end position="206"/>
    </location>
</feature>
<feature type="compositionally biased region" description="Basic residues" evidence="1">
    <location>
        <begin position="149"/>
        <end position="160"/>
    </location>
</feature>
<protein>
    <submittedName>
        <fullName evidence="3">Uncharacterized protein</fullName>
    </submittedName>
</protein>